<feature type="transmembrane region" description="Helical" evidence="9">
    <location>
        <begin position="200"/>
        <end position="218"/>
    </location>
</feature>
<dbReference type="NCBIfam" id="TIGR00711">
    <property type="entry name" value="efflux_EmrB"/>
    <property type="match status" value="1"/>
</dbReference>
<evidence type="ECO:0000256" key="4">
    <source>
        <dbReference type="ARBA" id="ARBA00022475"/>
    </source>
</evidence>
<dbReference type="Pfam" id="PF07690">
    <property type="entry name" value="MFS_1"/>
    <property type="match status" value="1"/>
</dbReference>
<feature type="transmembrane region" description="Helical" evidence="9">
    <location>
        <begin position="103"/>
        <end position="125"/>
    </location>
</feature>
<feature type="transmembrane region" description="Helical" evidence="9">
    <location>
        <begin position="47"/>
        <end position="66"/>
    </location>
</feature>
<organism evidence="11 12">
    <name type="scientific">Streptomyces akebiae</name>
    <dbReference type="NCBI Taxonomy" id="2865673"/>
    <lineage>
        <taxon>Bacteria</taxon>
        <taxon>Bacillati</taxon>
        <taxon>Actinomycetota</taxon>
        <taxon>Actinomycetes</taxon>
        <taxon>Kitasatosporales</taxon>
        <taxon>Streptomycetaceae</taxon>
        <taxon>Streptomyces</taxon>
    </lineage>
</organism>
<reference evidence="11 12" key="1">
    <citation type="submission" date="2021-08" db="EMBL/GenBank/DDBJ databases">
        <authorList>
            <person name="Ping M."/>
        </authorList>
    </citation>
    <scope>NUCLEOTIDE SEQUENCE [LARGE SCALE GENOMIC DNA]</scope>
    <source>
        <strain evidence="11 12">MG28</strain>
    </source>
</reference>
<gene>
    <name evidence="11" type="ORF">K1J60_29795</name>
</gene>
<feature type="transmembrane region" description="Helical" evidence="9">
    <location>
        <begin position="435"/>
        <end position="457"/>
    </location>
</feature>
<dbReference type="InterPro" id="IPR020846">
    <property type="entry name" value="MFS_dom"/>
</dbReference>
<dbReference type="InterPro" id="IPR004638">
    <property type="entry name" value="EmrB-like"/>
</dbReference>
<keyword evidence="5 9" id="KW-0812">Transmembrane</keyword>
<dbReference type="InterPro" id="IPR036259">
    <property type="entry name" value="MFS_trans_sf"/>
</dbReference>
<evidence type="ECO:0000256" key="8">
    <source>
        <dbReference type="ARBA" id="ARBA00023251"/>
    </source>
</evidence>
<comment type="similarity">
    <text evidence="2">Belongs to the major facilitator superfamily. EmrB family.</text>
</comment>
<proteinExistence type="inferred from homology"/>
<protein>
    <submittedName>
        <fullName evidence="11">MFS transporter</fullName>
    </submittedName>
</protein>
<feature type="transmembrane region" description="Helical" evidence="9">
    <location>
        <begin position="264"/>
        <end position="289"/>
    </location>
</feature>
<feature type="transmembrane region" description="Helical" evidence="9">
    <location>
        <begin position="354"/>
        <end position="375"/>
    </location>
</feature>
<keyword evidence="3" id="KW-0813">Transport</keyword>
<feature type="transmembrane region" description="Helical" evidence="9">
    <location>
        <begin position="405"/>
        <end position="423"/>
    </location>
</feature>
<evidence type="ECO:0000256" key="3">
    <source>
        <dbReference type="ARBA" id="ARBA00022448"/>
    </source>
</evidence>
<feature type="transmembrane region" description="Helical" evidence="9">
    <location>
        <begin position="224"/>
        <end position="243"/>
    </location>
</feature>
<keyword evidence="7 9" id="KW-0472">Membrane</keyword>
<feature type="transmembrane region" description="Helical" evidence="9">
    <location>
        <begin position="168"/>
        <end position="188"/>
    </location>
</feature>
<evidence type="ECO:0000313" key="12">
    <source>
        <dbReference type="Proteomes" id="UP000827138"/>
    </source>
</evidence>
<dbReference type="PROSITE" id="PS50850">
    <property type="entry name" value="MFS"/>
    <property type="match status" value="1"/>
</dbReference>
<dbReference type="Gene3D" id="1.20.1250.20">
    <property type="entry name" value="MFS general substrate transporter like domains"/>
    <property type="match status" value="1"/>
</dbReference>
<feature type="transmembrane region" description="Helical" evidence="9">
    <location>
        <begin position="137"/>
        <end position="156"/>
    </location>
</feature>
<accession>A0ABX8XX17</accession>
<keyword evidence="6 9" id="KW-1133">Transmembrane helix</keyword>
<feature type="domain" description="Major facilitator superfamily (MFS) profile" evidence="10">
    <location>
        <begin position="12"/>
        <end position="457"/>
    </location>
</feature>
<feature type="transmembrane region" description="Helical" evidence="9">
    <location>
        <begin position="78"/>
        <end position="97"/>
    </location>
</feature>
<keyword evidence="8" id="KW-0046">Antibiotic resistance</keyword>
<evidence type="ECO:0000256" key="1">
    <source>
        <dbReference type="ARBA" id="ARBA00004651"/>
    </source>
</evidence>
<dbReference type="SUPFAM" id="SSF103473">
    <property type="entry name" value="MFS general substrate transporter"/>
    <property type="match status" value="1"/>
</dbReference>
<dbReference type="PRINTS" id="PR01036">
    <property type="entry name" value="TCRTETB"/>
</dbReference>
<dbReference type="EMBL" id="CP080647">
    <property type="protein sequence ID" value="QYX80160.1"/>
    <property type="molecule type" value="Genomic_DNA"/>
</dbReference>
<name>A0ABX8XX17_9ACTN</name>
<comment type="subcellular location">
    <subcellularLocation>
        <location evidence="1">Cell membrane</location>
        <topology evidence="1">Multi-pass membrane protein</topology>
    </subcellularLocation>
</comment>
<dbReference type="Gene3D" id="1.20.1720.10">
    <property type="entry name" value="Multidrug resistance protein D"/>
    <property type="match status" value="1"/>
</dbReference>
<dbReference type="PANTHER" id="PTHR42718">
    <property type="entry name" value="MAJOR FACILITATOR SUPERFAMILY MULTIDRUG TRANSPORTER MFSC"/>
    <property type="match status" value="1"/>
</dbReference>
<feature type="transmembrane region" description="Helical" evidence="9">
    <location>
        <begin position="329"/>
        <end position="348"/>
    </location>
</feature>
<evidence type="ECO:0000256" key="7">
    <source>
        <dbReference type="ARBA" id="ARBA00023136"/>
    </source>
</evidence>
<evidence type="ECO:0000256" key="2">
    <source>
        <dbReference type="ARBA" id="ARBA00008537"/>
    </source>
</evidence>
<dbReference type="CDD" id="cd17321">
    <property type="entry name" value="MFS_MMR_MDR_like"/>
    <property type="match status" value="1"/>
</dbReference>
<keyword evidence="12" id="KW-1185">Reference proteome</keyword>
<evidence type="ECO:0000313" key="11">
    <source>
        <dbReference type="EMBL" id="QYX80160.1"/>
    </source>
</evidence>
<dbReference type="RefSeq" id="WP_220648889.1">
    <property type="nucleotide sequence ID" value="NZ_CP080647.1"/>
</dbReference>
<sequence length="481" mass="50098">MPELSRRRRLLVLAICCTSLLIVSLDNTVLNVALPSMQRDLNASLSGLQWTIDAYTLVLAALLMLAGSTADRIGRKRVFMAGLVVFAIGSLLCSLAPNLESLVAFRMVQAVGGSMLNPVAMSIIANTFTDPRERARAIGIWGAVVGISMAAGPIIGGLLVESVGWRSIFWINLPVGLAALLLTWRYVPESRAPKARRPDPVGQLLVIALLGSLTYAIIEAPTAPVAETLSLGGVALASLLGLLRYEPRRAEPLIDLRFFRSAPFSGATVTAVSAFAALGGFLFLSTLYLQNVRGLDALHAGLWMLPMALLCFVCAPIAGRLVGSRGPRLPLLIAGVAMTASGVLFAAFEGETENVTLVIGYVLFGLGFGFVNAPITNTAVSGMPRAQAGVAAAVASTSRQIGQTLGVAVIGAVLAAGIGSSSYADSFGAAARPAWWIVAACGFAVLVLGALTTGAWARGTAARTAERLESVEVRDAAGSLR</sequence>
<evidence type="ECO:0000256" key="6">
    <source>
        <dbReference type="ARBA" id="ARBA00022989"/>
    </source>
</evidence>
<dbReference type="Proteomes" id="UP000827138">
    <property type="component" value="Chromosome"/>
</dbReference>
<evidence type="ECO:0000256" key="5">
    <source>
        <dbReference type="ARBA" id="ARBA00022692"/>
    </source>
</evidence>
<dbReference type="PANTHER" id="PTHR42718:SF9">
    <property type="entry name" value="MAJOR FACILITATOR SUPERFAMILY MULTIDRUG TRANSPORTER MFSC"/>
    <property type="match status" value="1"/>
</dbReference>
<keyword evidence="4" id="KW-1003">Cell membrane</keyword>
<feature type="transmembrane region" description="Helical" evidence="9">
    <location>
        <begin position="301"/>
        <end position="322"/>
    </location>
</feature>
<dbReference type="InterPro" id="IPR011701">
    <property type="entry name" value="MFS"/>
</dbReference>
<evidence type="ECO:0000256" key="9">
    <source>
        <dbReference type="SAM" id="Phobius"/>
    </source>
</evidence>
<evidence type="ECO:0000259" key="10">
    <source>
        <dbReference type="PROSITE" id="PS50850"/>
    </source>
</evidence>